<dbReference type="Gene3D" id="3.40.50.1820">
    <property type="entry name" value="alpha/beta hydrolase"/>
    <property type="match status" value="1"/>
</dbReference>
<organism evidence="4 5">
    <name type="scientific">Nocardia otitidiscaviarum</name>
    <dbReference type="NCBI Taxonomy" id="1823"/>
    <lineage>
        <taxon>Bacteria</taxon>
        <taxon>Bacillati</taxon>
        <taxon>Actinomycetota</taxon>
        <taxon>Actinomycetes</taxon>
        <taxon>Mycobacteriales</taxon>
        <taxon>Nocardiaceae</taxon>
        <taxon>Nocardia</taxon>
    </lineage>
</organism>
<dbReference type="GO" id="GO:0008239">
    <property type="term" value="F:dipeptidyl-peptidase activity"/>
    <property type="evidence" value="ECO:0007669"/>
    <property type="project" value="InterPro"/>
</dbReference>
<evidence type="ECO:0000256" key="2">
    <source>
        <dbReference type="SAM" id="SignalP"/>
    </source>
</evidence>
<name>A0A378Y904_9NOCA</name>
<dbReference type="InterPro" id="IPR008979">
    <property type="entry name" value="Galactose-bd-like_sf"/>
</dbReference>
<evidence type="ECO:0000256" key="1">
    <source>
        <dbReference type="ARBA" id="ARBA00022801"/>
    </source>
</evidence>
<accession>A0A378Y904</accession>
<keyword evidence="5" id="KW-1185">Reference proteome</keyword>
<keyword evidence="2" id="KW-0732">Signal</keyword>
<dbReference type="InterPro" id="IPR050585">
    <property type="entry name" value="Xaa-Pro_dipeptidyl-ppase/CocE"/>
</dbReference>
<evidence type="ECO:0000313" key="4">
    <source>
        <dbReference type="EMBL" id="SUA73712.1"/>
    </source>
</evidence>
<dbReference type="SUPFAM" id="SSF49785">
    <property type="entry name" value="Galactose-binding domain-like"/>
    <property type="match status" value="1"/>
</dbReference>
<proteinExistence type="predicted"/>
<sequence length="683" mass="73162">MKHALRATVAAVATAVLVPLTGIPAAAAPTPTGPDGGAAGAAWTAQHDAGQQYPNVFIEWDVPITMSDGTVLKGNVYRPADASGRPIGEPTPTVVNLTPYTKLVSNLGDHAASIPGLSDALLGFFRQINLSGTPISGLGDLINAAGNGQIRNFTVDRQLIKSGYSQVVVDVRGTGFSQGEWDMLRDREQQDTVEVIDWASKQPWSNGRIGMNGISYSGINQVQAAEKRPPALQAIFPIVPGSDLVDDVLAPGGGFGFNFIPLWLSAINGLKWVPDLASIANGRFDEQWLRDRINDPFTYLDVLISAYTSQRMEDLDPRVVNMLDDTTPERRAWLGNPSDIQVPTFVYGGWHDLFTYSESKIYNEIPLPPGQKQLMMGNTYHITSGAETSRPGQPPRLDVLQRAWFDKWLKGIDNGIDAYGPVTLKQQGGGWITQGGFGESAPAEQRAEHRRMYLSSQISGTANSVHDGSLTGGPNGDTARLTVSPGLTTICSNDAAQATAGFLSIIDGCAKDSRIAETNALTFTSAPVLEATTISGPIALHLNTVQDSVDGYWTVTVNDVAPDGTSTVLTSGQLMASLRQVDESRSSRSANGDYTDPRAYTSLSKRELAVPGEVTTLDIALSATEAVLQPGHRLRVSVFAANFPKGLPILPMLIDTGLLPQHVQLDPNRPSFVNIPVRGNSGW</sequence>
<dbReference type="Proteomes" id="UP000255467">
    <property type="component" value="Unassembled WGS sequence"/>
</dbReference>
<dbReference type="NCBIfam" id="TIGR00976">
    <property type="entry name" value="CocE_NonD"/>
    <property type="match status" value="1"/>
</dbReference>
<dbReference type="InterPro" id="IPR013736">
    <property type="entry name" value="Xaa-Pro_dipept_C"/>
</dbReference>
<evidence type="ECO:0000313" key="5">
    <source>
        <dbReference type="Proteomes" id="UP000255467"/>
    </source>
</evidence>
<dbReference type="Pfam" id="PF08530">
    <property type="entry name" value="PepX_C"/>
    <property type="match status" value="1"/>
</dbReference>
<dbReference type="EC" id="3.1.1.84" evidence="4"/>
<dbReference type="PANTHER" id="PTHR43056:SF10">
    <property type="entry name" value="COCE_NOND FAMILY, PUTATIVE (AFU_ORTHOLOGUE AFUA_7G00600)-RELATED"/>
    <property type="match status" value="1"/>
</dbReference>
<dbReference type="InterPro" id="IPR029058">
    <property type="entry name" value="AB_hydrolase_fold"/>
</dbReference>
<dbReference type="InterPro" id="IPR000383">
    <property type="entry name" value="Xaa-Pro-like_dom"/>
</dbReference>
<dbReference type="STRING" id="1406858.GCA_000710895_05597"/>
<dbReference type="EMBL" id="UGRY01000002">
    <property type="protein sequence ID" value="SUA73712.1"/>
    <property type="molecule type" value="Genomic_DNA"/>
</dbReference>
<reference evidence="4 5" key="1">
    <citation type="submission" date="2018-06" db="EMBL/GenBank/DDBJ databases">
        <authorList>
            <consortium name="Pathogen Informatics"/>
            <person name="Doyle S."/>
        </authorList>
    </citation>
    <scope>NUCLEOTIDE SEQUENCE [LARGE SCALE GENOMIC DNA]</scope>
    <source>
        <strain evidence="4 5">NCTC1934</strain>
    </source>
</reference>
<dbReference type="OrthoDB" id="5240615at2"/>
<feature type="signal peptide" evidence="2">
    <location>
        <begin position="1"/>
        <end position="27"/>
    </location>
</feature>
<keyword evidence="1 4" id="KW-0378">Hydrolase</keyword>
<dbReference type="Pfam" id="PF02129">
    <property type="entry name" value="Peptidase_S15"/>
    <property type="match status" value="1"/>
</dbReference>
<dbReference type="SUPFAM" id="SSF53474">
    <property type="entry name" value="alpha/beta-Hydrolases"/>
    <property type="match status" value="1"/>
</dbReference>
<feature type="chain" id="PRO_5017077468" evidence="2">
    <location>
        <begin position="28"/>
        <end position="683"/>
    </location>
</feature>
<evidence type="ECO:0000259" key="3">
    <source>
        <dbReference type="SMART" id="SM00939"/>
    </source>
</evidence>
<gene>
    <name evidence="4" type="primary">cocE_3</name>
    <name evidence="4" type="ORF">NCTC1934_01159</name>
</gene>
<dbReference type="Gene3D" id="2.60.120.260">
    <property type="entry name" value="Galactose-binding domain-like"/>
    <property type="match status" value="1"/>
</dbReference>
<dbReference type="AlphaFoldDB" id="A0A378Y904"/>
<dbReference type="PANTHER" id="PTHR43056">
    <property type="entry name" value="PEPTIDASE S9 PROLYL OLIGOPEPTIDASE"/>
    <property type="match status" value="1"/>
</dbReference>
<protein>
    <submittedName>
        <fullName evidence="4">Cocaine esterase</fullName>
        <ecNumber evidence="4">3.1.1.84</ecNumber>
    </submittedName>
</protein>
<dbReference type="RefSeq" id="WP_039817624.1">
    <property type="nucleotide sequence ID" value="NZ_UGRY01000002.1"/>
</dbReference>
<dbReference type="InterPro" id="IPR005674">
    <property type="entry name" value="CocE/Ser_esterase"/>
</dbReference>
<dbReference type="SMART" id="SM00939">
    <property type="entry name" value="PepX_C"/>
    <property type="match status" value="1"/>
</dbReference>
<feature type="domain" description="Xaa-Pro dipeptidyl-peptidase C-terminal" evidence="3">
    <location>
        <begin position="402"/>
        <end position="674"/>
    </location>
</feature>